<dbReference type="InterPro" id="IPR013498">
    <property type="entry name" value="Topo_IA_Znf"/>
</dbReference>
<feature type="domain" description="DNA topoisomerase type IA zn finger" evidence="2">
    <location>
        <begin position="75"/>
        <end position="112"/>
    </location>
</feature>
<dbReference type="EC" id="5.99.1.2" evidence="3"/>
<evidence type="ECO:0000259" key="2">
    <source>
        <dbReference type="Pfam" id="PF01396"/>
    </source>
</evidence>
<name>A0A380PAG7_WEIVI</name>
<keyword evidence="3" id="KW-0413">Isomerase</keyword>
<dbReference type="EMBL" id="UHIV01000008">
    <property type="protein sequence ID" value="SUP61522.1"/>
    <property type="molecule type" value="Genomic_DNA"/>
</dbReference>
<dbReference type="PANTHER" id="PTHR42785:SF1">
    <property type="entry name" value="DNA TOPOISOMERASE"/>
    <property type="match status" value="1"/>
</dbReference>
<dbReference type="GO" id="GO:0005694">
    <property type="term" value="C:chromosome"/>
    <property type="evidence" value="ECO:0007669"/>
    <property type="project" value="InterPro"/>
</dbReference>
<evidence type="ECO:0000313" key="3">
    <source>
        <dbReference type="EMBL" id="SUP61522.1"/>
    </source>
</evidence>
<dbReference type="SUPFAM" id="SSF57783">
    <property type="entry name" value="Zinc beta-ribbon"/>
    <property type="match status" value="1"/>
</dbReference>
<dbReference type="InterPro" id="IPR000380">
    <property type="entry name" value="Topo_IA"/>
</dbReference>
<dbReference type="Gene3D" id="3.30.65.10">
    <property type="entry name" value="Bacterial Topoisomerase I, domain 1"/>
    <property type="match status" value="2"/>
</dbReference>
<organism evidence="3 4">
    <name type="scientific">Weissella viridescens</name>
    <name type="common">Lactobacillus viridescens</name>
    <dbReference type="NCBI Taxonomy" id="1629"/>
    <lineage>
        <taxon>Bacteria</taxon>
        <taxon>Bacillati</taxon>
        <taxon>Bacillota</taxon>
        <taxon>Bacilli</taxon>
        <taxon>Lactobacillales</taxon>
        <taxon>Lactobacillaceae</taxon>
        <taxon>Weissella</taxon>
    </lineage>
</organism>
<dbReference type="Pfam" id="PF01396">
    <property type="entry name" value="Zn_ribbon_Top1"/>
    <property type="match status" value="2"/>
</dbReference>
<dbReference type="GO" id="GO:0003917">
    <property type="term" value="F:DNA topoisomerase type I (single strand cut, ATP-independent) activity"/>
    <property type="evidence" value="ECO:0007669"/>
    <property type="project" value="InterPro"/>
</dbReference>
<dbReference type="GO" id="GO:0003677">
    <property type="term" value="F:DNA binding"/>
    <property type="evidence" value="ECO:0007669"/>
    <property type="project" value="InterPro"/>
</dbReference>
<protein>
    <submittedName>
        <fullName evidence="3">DNA topoisomerase 1</fullName>
        <ecNumber evidence="3">5.99.1.2</ecNumber>
    </submittedName>
</protein>
<feature type="region of interest" description="Disordered" evidence="1">
    <location>
        <begin position="115"/>
        <end position="148"/>
    </location>
</feature>
<dbReference type="GO" id="GO:0006265">
    <property type="term" value="P:DNA topological change"/>
    <property type="evidence" value="ECO:0007669"/>
    <property type="project" value="InterPro"/>
</dbReference>
<dbReference type="AlphaFoldDB" id="A0A380PAG7"/>
<feature type="domain" description="DNA topoisomerase type IA zn finger" evidence="2">
    <location>
        <begin position="33"/>
        <end position="69"/>
    </location>
</feature>
<dbReference type="PANTHER" id="PTHR42785">
    <property type="entry name" value="DNA TOPOISOMERASE, TYPE IA, CORE"/>
    <property type="match status" value="1"/>
</dbReference>
<accession>A0A380PAG7</accession>
<reference evidence="3 4" key="1">
    <citation type="submission" date="2018-06" db="EMBL/GenBank/DDBJ databases">
        <authorList>
            <consortium name="Pathogen Informatics"/>
            <person name="Doyle S."/>
        </authorList>
    </citation>
    <scope>NUCLEOTIDE SEQUENCE [LARGE SCALE GENOMIC DNA]</scope>
    <source>
        <strain evidence="3 4">NCTC13645</strain>
    </source>
</reference>
<dbReference type="Proteomes" id="UP000254621">
    <property type="component" value="Unassembled WGS sequence"/>
</dbReference>
<evidence type="ECO:0000313" key="4">
    <source>
        <dbReference type="Proteomes" id="UP000254621"/>
    </source>
</evidence>
<evidence type="ECO:0000256" key="1">
    <source>
        <dbReference type="SAM" id="MobiDB-lite"/>
    </source>
</evidence>
<gene>
    <name evidence="3" type="primary">topA_2</name>
    <name evidence="3" type="ORF">NCTC13645_02685</name>
</gene>
<sequence length="148" mass="16963">MTVVDDFYKPFSKELATAETEMDKVVLKDELAGENCPVCGAPILIKLGRYGKFKACSRFPDCRYTETIVEQIGLTCPKCKTGEVVERKTRRGRTFYGCSRYPDCDFVTWDKPTKDTLPDGTTPKKMIKPLRQSLRPQTMQKRQRHSDV</sequence>
<proteinExistence type="predicted"/>